<reference evidence="11" key="1">
    <citation type="journal article" date="2014" name="Int. J. Syst. Evol. Microbiol.">
        <title>Complete genome sequence of Corynebacterium casei LMG S-19264T (=DSM 44701T), isolated from a smear-ripened cheese.</title>
        <authorList>
            <consortium name="US DOE Joint Genome Institute (JGI-PGF)"/>
            <person name="Walter F."/>
            <person name="Albersmeier A."/>
            <person name="Kalinowski J."/>
            <person name="Ruckert C."/>
        </authorList>
    </citation>
    <scope>NUCLEOTIDE SEQUENCE</scope>
    <source>
        <strain evidence="11">JCM 3313</strain>
    </source>
</reference>
<gene>
    <name evidence="11" type="ORF">GCM10010185_13400</name>
</gene>
<comment type="subcellular location">
    <subcellularLocation>
        <location evidence="1">Cell membrane</location>
        <topology evidence="1">Multi-pass membrane protein</topology>
    </subcellularLocation>
</comment>
<dbReference type="InterPro" id="IPR006685">
    <property type="entry name" value="MscS_channel_2nd"/>
</dbReference>
<dbReference type="InterPro" id="IPR011066">
    <property type="entry name" value="MscS_channel_C_sf"/>
</dbReference>
<feature type="transmembrane region" description="Helical" evidence="7">
    <location>
        <begin position="88"/>
        <end position="108"/>
    </location>
</feature>
<keyword evidence="5 7" id="KW-1133">Transmembrane helix</keyword>
<dbReference type="PANTHER" id="PTHR30460:SF0">
    <property type="entry name" value="MODERATE CONDUCTANCE MECHANOSENSITIVE CHANNEL YBIO"/>
    <property type="match status" value="1"/>
</dbReference>
<organism evidence="11 12">
    <name type="scientific">Saccharothrix coeruleofusca</name>
    <dbReference type="NCBI Taxonomy" id="33919"/>
    <lineage>
        <taxon>Bacteria</taxon>
        <taxon>Bacillati</taxon>
        <taxon>Actinomycetota</taxon>
        <taxon>Actinomycetes</taxon>
        <taxon>Pseudonocardiales</taxon>
        <taxon>Pseudonocardiaceae</taxon>
        <taxon>Saccharothrix</taxon>
    </lineage>
</organism>
<evidence type="ECO:0000256" key="5">
    <source>
        <dbReference type="ARBA" id="ARBA00022989"/>
    </source>
</evidence>
<dbReference type="Gene3D" id="2.30.30.60">
    <property type="match status" value="1"/>
</dbReference>
<feature type="domain" description="Mechanosensitive ion channel transmembrane helices 2/3" evidence="10">
    <location>
        <begin position="94"/>
        <end position="133"/>
    </location>
</feature>
<feature type="domain" description="Mechanosensitive ion channel MscS" evidence="8">
    <location>
        <begin position="134"/>
        <end position="196"/>
    </location>
</feature>
<dbReference type="Pfam" id="PF00924">
    <property type="entry name" value="MS_channel_2nd"/>
    <property type="match status" value="1"/>
</dbReference>
<keyword evidence="3" id="KW-1003">Cell membrane</keyword>
<evidence type="ECO:0000256" key="7">
    <source>
        <dbReference type="SAM" id="Phobius"/>
    </source>
</evidence>
<sequence>MDVKSTLAVEWWLTNGPRMAEGALRIALTVVIAVVVRFLLRRLIDRLTRGSGEGRKPRLLKPLRERAPQALGVLVSERREQRARTIGSVLKSMVTFVVFGVAFIQVLTELGMNVAPILTSAGILGVAIGFGAQNLVKDFLSGMFMMLEDQYGVGDVVDLGPATGTVESVGLRITTIRDTNGTVWYVRNGEIQRVGNSSQGFAVAVVDLPLGYGANLAEVTDVLSRAAKSATAEEQLAKDVIAEPDVLGVEKVTPEGITMRVTVKVRPGRQWAVQRALRAKLMPALEDAGVSLKA</sequence>
<evidence type="ECO:0000313" key="12">
    <source>
        <dbReference type="Proteomes" id="UP000639606"/>
    </source>
</evidence>
<accession>A0A918AJ28</accession>
<evidence type="ECO:0000256" key="4">
    <source>
        <dbReference type="ARBA" id="ARBA00022692"/>
    </source>
</evidence>
<reference evidence="11" key="2">
    <citation type="submission" date="2020-09" db="EMBL/GenBank/DDBJ databases">
        <authorList>
            <person name="Sun Q."/>
            <person name="Ohkuma M."/>
        </authorList>
    </citation>
    <scope>NUCLEOTIDE SEQUENCE</scope>
    <source>
        <strain evidence="11">JCM 3313</strain>
    </source>
</reference>
<evidence type="ECO:0000259" key="8">
    <source>
        <dbReference type="Pfam" id="PF00924"/>
    </source>
</evidence>
<evidence type="ECO:0000256" key="1">
    <source>
        <dbReference type="ARBA" id="ARBA00004651"/>
    </source>
</evidence>
<dbReference type="SUPFAM" id="SSF82689">
    <property type="entry name" value="Mechanosensitive channel protein MscS (YggB), C-terminal domain"/>
    <property type="match status" value="1"/>
</dbReference>
<dbReference type="FunFam" id="2.30.30.60:FF:000001">
    <property type="entry name" value="MscS Mechanosensitive ion channel"/>
    <property type="match status" value="1"/>
</dbReference>
<dbReference type="Gene3D" id="1.10.287.1260">
    <property type="match status" value="1"/>
</dbReference>
<keyword evidence="12" id="KW-1185">Reference proteome</keyword>
<feature type="transmembrane region" description="Helical" evidence="7">
    <location>
        <begin position="22"/>
        <end position="40"/>
    </location>
</feature>
<feature type="transmembrane region" description="Helical" evidence="7">
    <location>
        <begin position="114"/>
        <end position="136"/>
    </location>
</feature>
<dbReference type="Pfam" id="PF21082">
    <property type="entry name" value="MS_channel_3rd"/>
    <property type="match status" value="1"/>
</dbReference>
<dbReference type="InterPro" id="IPR049278">
    <property type="entry name" value="MS_channel_C"/>
</dbReference>
<comment type="caution">
    <text evidence="11">The sequence shown here is derived from an EMBL/GenBank/DDBJ whole genome shotgun (WGS) entry which is preliminary data.</text>
</comment>
<dbReference type="SUPFAM" id="SSF82861">
    <property type="entry name" value="Mechanosensitive channel protein MscS (YggB), transmembrane region"/>
    <property type="match status" value="1"/>
</dbReference>
<dbReference type="PANTHER" id="PTHR30460">
    <property type="entry name" value="MODERATE CONDUCTANCE MECHANOSENSITIVE CHANNEL YBIO"/>
    <property type="match status" value="1"/>
</dbReference>
<dbReference type="GO" id="GO:0008381">
    <property type="term" value="F:mechanosensitive monoatomic ion channel activity"/>
    <property type="evidence" value="ECO:0007669"/>
    <property type="project" value="InterPro"/>
</dbReference>
<evidence type="ECO:0000313" key="11">
    <source>
        <dbReference type="EMBL" id="GGP43184.1"/>
    </source>
</evidence>
<dbReference type="FunFam" id="1.10.287.1260:FF:000005">
    <property type="entry name" value="Mechanosensitive ion channel family protein"/>
    <property type="match status" value="1"/>
</dbReference>
<protein>
    <submittedName>
        <fullName evidence="11">Mechanosensitive ion channel protein MscS</fullName>
    </submittedName>
</protein>
<dbReference type="GO" id="GO:0005886">
    <property type="term" value="C:plasma membrane"/>
    <property type="evidence" value="ECO:0007669"/>
    <property type="project" value="UniProtKB-SubCell"/>
</dbReference>
<dbReference type="Pfam" id="PF21088">
    <property type="entry name" value="MS_channel_1st"/>
    <property type="match status" value="1"/>
</dbReference>
<dbReference type="SUPFAM" id="SSF50182">
    <property type="entry name" value="Sm-like ribonucleoproteins"/>
    <property type="match status" value="1"/>
</dbReference>
<keyword evidence="4 7" id="KW-0812">Transmembrane</keyword>
<evidence type="ECO:0000256" key="2">
    <source>
        <dbReference type="ARBA" id="ARBA00008017"/>
    </source>
</evidence>
<dbReference type="EMBL" id="BMRG01000002">
    <property type="protein sequence ID" value="GGP43184.1"/>
    <property type="molecule type" value="Genomic_DNA"/>
</dbReference>
<dbReference type="AlphaFoldDB" id="A0A918AJ28"/>
<name>A0A918AJ28_9PSEU</name>
<dbReference type="InterPro" id="IPR049142">
    <property type="entry name" value="MS_channel_1st"/>
</dbReference>
<dbReference type="InterPro" id="IPR023408">
    <property type="entry name" value="MscS_beta-dom_sf"/>
</dbReference>
<evidence type="ECO:0000256" key="3">
    <source>
        <dbReference type="ARBA" id="ARBA00022475"/>
    </source>
</evidence>
<dbReference type="InterPro" id="IPR011014">
    <property type="entry name" value="MscS_channel_TM-2"/>
</dbReference>
<dbReference type="Gene3D" id="3.30.70.100">
    <property type="match status" value="1"/>
</dbReference>
<proteinExistence type="inferred from homology"/>
<evidence type="ECO:0000256" key="6">
    <source>
        <dbReference type="ARBA" id="ARBA00023136"/>
    </source>
</evidence>
<dbReference type="RefSeq" id="WP_372448462.1">
    <property type="nucleotide sequence ID" value="NZ_BMRG01000002.1"/>
</dbReference>
<keyword evidence="6 7" id="KW-0472">Membrane</keyword>
<dbReference type="Proteomes" id="UP000639606">
    <property type="component" value="Unassembled WGS sequence"/>
</dbReference>
<dbReference type="InterPro" id="IPR045276">
    <property type="entry name" value="YbiO_bact"/>
</dbReference>
<evidence type="ECO:0000259" key="9">
    <source>
        <dbReference type="Pfam" id="PF21082"/>
    </source>
</evidence>
<feature type="domain" description="Mechanosensitive ion channel MscS C-terminal" evidence="9">
    <location>
        <begin position="205"/>
        <end position="291"/>
    </location>
</feature>
<comment type="similarity">
    <text evidence="2">Belongs to the MscS (TC 1.A.23) family.</text>
</comment>
<dbReference type="InterPro" id="IPR010920">
    <property type="entry name" value="LSM_dom_sf"/>
</dbReference>
<evidence type="ECO:0000259" key="10">
    <source>
        <dbReference type="Pfam" id="PF21088"/>
    </source>
</evidence>